<reference evidence="2 3" key="1">
    <citation type="submission" date="2015-01" db="EMBL/GenBank/DDBJ databases">
        <title>Genome sequence of Jeotgalibacillus alimentarius.</title>
        <authorList>
            <person name="Goh K.M."/>
            <person name="Chan K.-G."/>
            <person name="Yaakop A.S."/>
            <person name="Ee R."/>
            <person name="Gan H.M."/>
            <person name="Chan C.S."/>
        </authorList>
    </citation>
    <scope>NUCLEOTIDE SEQUENCE [LARGE SCALE GENOMIC DNA]</scope>
    <source>
        <strain evidence="2 3">YKJ-13</strain>
    </source>
</reference>
<evidence type="ECO:0000313" key="3">
    <source>
        <dbReference type="Proteomes" id="UP000031950"/>
    </source>
</evidence>
<comment type="caution">
    <text evidence="2">The sequence shown here is derived from an EMBL/GenBank/DDBJ whole genome shotgun (WGS) entry which is preliminary data.</text>
</comment>
<evidence type="ECO:0000313" key="2">
    <source>
        <dbReference type="EMBL" id="KIL46983.1"/>
    </source>
</evidence>
<sequence length="38" mass="4350">MYEAHEVFQILFFGVFSAVGLTIVIMDVFTRIGDRRGN</sequence>
<evidence type="ECO:0000256" key="1">
    <source>
        <dbReference type="SAM" id="Phobius"/>
    </source>
</evidence>
<organism evidence="2 3">
    <name type="scientific">Jeotgalibacillus alimentarius</name>
    <dbReference type="NCBI Taxonomy" id="135826"/>
    <lineage>
        <taxon>Bacteria</taxon>
        <taxon>Bacillati</taxon>
        <taxon>Bacillota</taxon>
        <taxon>Bacilli</taxon>
        <taxon>Bacillales</taxon>
        <taxon>Caryophanaceae</taxon>
        <taxon>Jeotgalibacillus</taxon>
    </lineage>
</organism>
<dbReference type="AlphaFoldDB" id="A0A0C2VSM9"/>
<feature type="transmembrane region" description="Helical" evidence="1">
    <location>
        <begin position="6"/>
        <end position="29"/>
    </location>
</feature>
<keyword evidence="1" id="KW-0812">Transmembrane</keyword>
<gene>
    <name evidence="2" type="ORF">KP77_25520</name>
</gene>
<name>A0A0C2VSM9_9BACL</name>
<dbReference type="STRING" id="135826.KP77_25520"/>
<keyword evidence="1" id="KW-0472">Membrane</keyword>
<dbReference type="PATRIC" id="fig|135826.4.peg.2539"/>
<proteinExistence type="predicted"/>
<keyword evidence="3" id="KW-1185">Reference proteome</keyword>
<dbReference type="Proteomes" id="UP000031950">
    <property type="component" value="Unassembled WGS sequence"/>
</dbReference>
<accession>A0A0C2VSM9</accession>
<protein>
    <submittedName>
        <fullName evidence="2">Uncharacterized protein</fullName>
    </submittedName>
</protein>
<keyword evidence="1" id="KW-1133">Transmembrane helix</keyword>
<dbReference type="EMBL" id="JXRQ01000024">
    <property type="protein sequence ID" value="KIL46983.1"/>
    <property type="molecule type" value="Genomic_DNA"/>
</dbReference>